<accession>A0A9Q1CST2</accession>
<proteinExistence type="predicted"/>
<sequence>MSFEVTRGQRLKTLKLGYVKIGMVERKNPINFGGGQGHLGLPEVKNNFPKNSQDCHLGSLGSKATFPRNLKDC</sequence>
<evidence type="ECO:0000313" key="1">
    <source>
        <dbReference type="EMBL" id="KAJ8050763.1"/>
    </source>
</evidence>
<dbReference type="EMBL" id="JAIZAY010000001">
    <property type="protein sequence ID" value="KAJ8050763.1"/>
    <property type="molecule type" value="Genomic_DNA"/>
</dbReference>
<protein>
    <submittedName>
        <fullName evidence="1">Uncharacterized protein</fullName>
    </submittedName>
</protein>
<name>A0A9Q1CST2_HOLLE</name>
<dbReference type="Proteomes" id="UP001152320">
    <property type="component" value="Chromosome 1"/>
</dbReference>
<comment type="caution">
    <text evidence="1">The sequence shown here is derived from an EMBL/GenBank/DDBJ whole genome shotgun (WGS) entry which is preliminary data.</text>
</comment>
<reference evidence="1" key="1">
    <citation type="submission" date="2021-10" db="EMBL/GenBank/DDBJ databases">
        <title>Tropical sea cucumber genome reveals ecological adaptation and Cuvierian tubules defense mechanism.</title>
        <authorList>
            <person name="Chen T."/>
        </authorList>
    </citation>
    <scope>NUCLEOTIDE SEQUENCE</scope>
    <source>
        <strain evidence="1">Nanhai2018</strain>
        <tissue evidence="1">Muscle</tissue>
    </source>
</reference>
<dbReference type="AlphaFoldDB" id="A0A9Q1CST2"/>
<organism evidence="1 2">
    <name type="scientific">Holothuria leucospilota</name>
    <name type="common">Black long sea cucumber</name>
    <name type="synonym">Mertensiothuria leucospilota</name>
    <dbReference type="NCBI Taxonomy" id="206669"/>
    <lineage>
        <taxon>Eukaryota</taxon>
        <taxon>Metazoa</taxon>
        <taxon>Echinodermata</taxon>
        <taxon>Eleutherozoa</taxon>
        <taxon>Echinozoa</taxon>
        <taxon>Holothuroidea</taxon>
        <taxon>Aspidochirotacea</taxon>
        <taxon>Aspidochirotida</taxon>
        <taxon>Holothuriidae</taxon>
        <taxon>Holothuria</taxon>
    </lineage>
</organism>
<evidence type="ECO:0000313" key="2">
    <source>
        <dbReference type="Proteomes" id="UP001152320"/>
    </source>
</evidence>
<gene>
    <name evidence="1" type="ORF">HOLleu_04083</name>
</gene>
<keyword evidence="2" id="KW-1185">Reference proteome</keyword>